<evidence type="ECO:0000313" key="2">
    <source>
        <dbReference type="EMBL" id="KAL0948602.1"/>
    </source>
</evidence>
<dbReference type="Proteomes" id="UP001556367">
    <property type="component" value="Unassembled WGS sequence"/>
</dbReference>
<keyword evidence="3" id="KW-1185">Reference proteome</keyword>
<organism evidence="2 3">
    <name type="scientific">Hohenbuehelia grisea</name>
    <dbReference type="NCBI Taxonomy" id="104357"/>
    <lineage>
        <taxon>Eukaryota</taxon>
        <taxon>Fungi</taxon>
        <taxon>Dikarya</taxon>
        <taxon>Basidiomycota</taxon>
        <taxon>Agaricomycotina</taxon>
        <taxon>Agaricomycetes</taxon>
        <taxon>Agaricomycetidae</taxon>
        <taxon>Agaricales</taxon>
        <taxon>Pleurotineae</taxon>
        <taxon>Pleurotaceae</taxon>
        <taxon>Hohenbuehelia</taxon>
    </lineage>
</organism>
<protein>
    <submittedName>
        <fullName evidence="2">Uncharacterized protein</fullName>
    </submittedName>
</protein>
<comment type="caution">
    <text evidence="2">The sequence shown here is derived from an EMBL/GenBank/DDBJ whole genome shotgun (WGS) entry which is preliminary data.</text>
</comment>
<proteinExistence type="predicted"/>
<feature type="region of interest" description="Disordered" evidence="1">
    <location>
        <begin position="10"/>
        <end position="40"/>
    </location>
</feature>
<evidence type="ECO:0000313" key="3">
    <source>
        <dbReference type="Proteomes" id="UP001556367"/>
    </source>
</evidence>
<dbReference type="EMBL" id="JASNQZ010000014">
    <property type="protein sequence ID" value="KAL0948602.1"/>
    <property type="molecule type" value="Genomic_DNA"/>
</dbReference>
<reference evidence="3" key="1">
    <citation type="submission" date="2024-06" db="EMBL/GenBank/DDBJ databases">
        <title>Multi-omics analyses provide insights into the biosynthesis of the anticancer antibiotic pleurotin in Hohenbuehelia grisea.</title>
        <authorList>
            <person name="Weaver J.A."/>
            <person name="Alberti F."/>
        </authorList>
    </citation>
    <scope>NUCLEOTIDE SEQUENCE [LARGE SCALE GENOMIC DNA]</scope>
    <source>
        <strain evidence="3">T-177</strain>
    </source>
</reference>
<sequence length="168" mass="17704">MTGDLASFTVAPSGFDTDEPAGGHSTSSGRMPLPSPSFKSTPDVVPLPPMPYHHSFSLQQNPLNPVFAHGPTLYISPGVFPGAVNLIVPLTPDLASMYGWNQSMLLQPPAYPQLAIPTPAPSDTQRFWNNFIAEGGPTFSESLRMPAVPEQGFGPMNFPAGHGSSAGS</sequence>
<name>A0ABR3IZF9_9AGAR</name>
<evidence type="ECO:0000256" key="1">
    <source>
        <dbReference type="SAM" id="MobiDB-lite"/>
    </source>
</evidence>
<gene>
    <name evidence="2" type="ORF">HGRIS_011160</name>
</gene>
<accession>A0ABR3IZF9</accession>